<feature type="region of interest" description="Disordered" evidence="1">
    <location>
        <begin position="120"/>
        <end position="154"/>
    </location>
</feature>
<dbReference type="OrthoDB" id="5088027at2759"/>
<keyword evidence="3" id="KW-1185">Reference proteome</keyword>
<name>A0A9P9HKR2_FUSRE</name>
<feature type="compositionally biased region" description="Basic and acidic residues" evidence="1">
    <location>
        <begin position="142"/>
        <end position="154"/>
    </location>
</feature>
<evidence type="ECO:0000313" key="3">
    <source>
        <dbReference type="Proteomes" id="UP000720189"/>
    </source>
</evidence>
<dbReference type="RefSeq" id="XP_046051894.1">
    <property type="nucleotide sequence ID" value="XM_046201064.1"/>
</dbReference>
<comment type="caution">
    <text evidence="2">The sequence shown here is derived from an EMBL/GenBank/DDBJ whole genome shotgun (WGS) entry which is preliminary data.</text>
</comment>
<accession>A0A9P9HKR2</accession>
<dbReference type="Proteomes" id="UP000720189">
    <property type="component" value="Unassembled WGS sequence"/>
</dbReference>
<evidence type="ECO:0000313" key="2">
    <source>
        <dbReference type="EMBL" id="KAH7259186.1"/>
    </source>
</evidence>
<evidence type="ECO:0000256" key="1">
    <source>
        <dbReference type="SAM" id="MobiDB-lite"/>
    </source>
</evidence>
<gene>
    <name evidence="2" type="ORF">BKA55DRAFT_724075</name>
</gene>
<dbReference type="AlphaFoldDB" id="A0A9P9HKR2"/>
<reference evidence="2" key="1">
    <citation type="journal article" date="2021" name="Nat. Commun.">
        <title>Genetic determinants of endophytism in the Arabidopsis root mycobiome.</title>
        <authorList>
            <person name="Mesny F."/>
            <person name="Miyauchi S."/>
            <person name="Thiergart T."/>
            <person name="Pickel B."/>
            <person name="Atanasova L."/>
            <person name="Karlsson M."/>
            <person name="Huettel B."/>
            <person name="Barry K.W."/>
            <person name="Haridas S."/>
            <person name="Chen C."/>
            <person name="Bauer D."/>
            <person name="Andreopoulos W."/>
            <person name="Pangilinan J."/>
            <person name="LaButti K."/>
            <person name="Riley R."/>
            <person name="Lipzen A."/>
            <person name="Clum A."/>
            <person name="Drula E."/>
            <person name="Henrissat B."/>
            <person name="Kohler A."/>
            <person name="Grigoriev I.V."/>
            <person name="Martin F.M."/>
            <person name="Hacquard S."/>
        </authorList>
    </citation>
    <scope>NUCLEOTIDE SEQUENCE</scope>
    <source>
        <strain evidence="2">MPI-CAGE-AT-0023</strain>
    </source>
</reference>
<dbReference type="GeneID" id="70231018"/>
<protein>
    <submittedName>
        <fullName evidence="2">Uncharacterized protein</fullName>
    </submittedName>
</protein>
<organism evidence="2 3">
    <name type="scientific">Fusarium redolens</name>
    <dbReference type="NCBI Taxonomy" id="48865"/>
    <lineage>
        <taxon>Eukaryota</taxon>
        <taxon>Fungi</taxon>
        <taxon>Dikarya</taxon>
        <taxon>Ascomycota</taxon>
        <taxon>Pezizomycotina</taxon>
        <taxon>Sordariomycetes</taxon>
        <taxon>Hypocreomycetidae</taxon>
        <taxon>Hypocreales</taxon>
        <taxon>Nectriaceae</taxon>
        <taxon>Fusarium</taxon>
        <taxon>Fusarium redolens species complex</taxon>
    </lineage>
</organism>
<proteinExistence type="predicted"/>
<dbReference type="EMBL" id="JAGMUX010000005">
    <property type="protein sequence ID" value="KAH7259186.1"/>
    <property type="molecule type" value="Genomic_DNA"/>
</dbReference>
<sequence length="342" mass="37923">MGREHMQARLKELETEMSVLNWALDASLHEKDVDSDDEHSNPGSASTFTMANCPDSDAGGFAIPAQGHQAGFIAGSIAETESSPSLRSTKESVYSNASTMAGIQFSPTMDRIHQVIHSDPTGASYRYDGTGLSEDGREDEETIRGSDTGKGKEKEVLENTNATDPNFPPNITNPHPTLSISTNFLQKAIFDSRKPGTPFVRSILHRERLDGKETAFKWPESVFSCEYTEWKWVPFLVFGAAAQLVSTNIAEGDIEIICMKDTHFTSMIQNNKKMFEEPGNLTAKSVLHDELKPVFKDPEALGFRVLVWRLHTSKKTFYMDREGHPIPGPAGTLPWDEVEAKN</sequence>